<gene>
    <name evidence="2" type="ORF">METBISCDRAFT_28902</name>
</gene>
<dbReference type="InterPro" id="IPR043136">
    <property type="entry name" value="B30.2/SPRY_sf"/>
</dbReference>
<keyword evidence="3" id="KW-1185">Reference proteome</keyword>
<feature type="transmembrane region" description="Helical" evidence="1">
    <location>
        <begin position="6"/>
        <end position="30"/>
    </location>
</feature>
<evidence type="ECO:0000256" key="1">
    <source>
        <dbReference type="SAM" id="Phobius"/>
    </source>
</evidence>
<dbReference type="Proteomes" id="UP000268321">
    <property type="component" value="Unassembled WGS sequence"/>
</dbReference>
<sequence>MEMGLLLVFVSCVSIFTLMLVTSLIIQCILRHDRQEHRPLLNSVFNSGDIDRSFLNDEEALLRFAEEYDYGTISPEEQRAFLEGEEFHRNNPTNASHVRGRSYTREDELLIKDCGINAFEFDQEKEFLAARYIVQDRTEVCFINNETSYSTATAVLNHALPSKNRSPDTIYFEVKVYEFHESPNAHFAVGLVTRPYPAAFRLPGYNYFSLAY</sequence>
<organism evidence="2 3">
    <name type="scientific">Metschnikowia bicuspidata</name>
    <dbReference type="NCBI Taxonomy" id="27322"/>
    <lineage>
        <taxon>Eukaryota</taxon>
        <taxon>Fungi</taxon>
        <taxon>Dikarya</taxon>
        <taxon>Ascomycota</taxon>
        <taxon>Saccharomycotina</taxon>
        <taxon>Pichiomycetes</taxon>
        <taxon>Metschnikowiaceae</taxon>
        <taxon>Metschnikowia</taxon>
    </lineage>
</organism>
<dbReference type="AlphaFoldDB" id="A0A4V1J2I5"/>
<protein>
    <submittedName>
        <fullName evidence="2">Uncharacterized protein</fullName>
    </submittedName>
</protein>
<name>A0A4V1J2I5_9ASCO</name>
<evidence type="ECO:0000313" key="3">
    <source>
        <dbReference type="Proteomes" id="UP000268321"/>
    </source>
</evidence>
<reference evidence="3" key="1">
    <citation type="journal article" date="2018" name="Nat. Microbiol.">
        <title>Leveraging single-cell genomics to expand the fungal tree of life.</title>
        <authorList>
            <person name="Ahrendt S.R."/>
            <person name="Quandt C.A."/>
            <person name="Ciobanu D."/>
            <person name="Clum A."/>
            <person name="Salamov A."/>
            <person name="Andreopoulos B."/>
            <person name="Cheng J.F."/>
            <person name="Woyke T."/>
            <person name="Pelin A."/>
            <person name="Henrissat B."/>
            <person name="Reynolds N.K."/>
            <person name="Benny G.L."/>
            <person name="Smith M.E."/>
            <person name="James T.Y."/>
            <person name="Grigoriev I.V."/>
        </authorList>
    </citation>
    <scope>NUCLEOTIDE SEQUENCE [LARGE SCALE GENOMIC DNA]</scope>
    <source>
        <strain evidence="3">Baker2002</strain>
    </source>
</reference>
<keyword evidence="1" id="KW-0812">Transmembrane</keyword>
<dbReference type="EMBL" id="ML004694">
    <property type="protein sequence ID" value="RKP28679.1"/>
    <property type="molecule type" value="Genomic_DNA"/>
</dbReference>
<evidence type="ECO:0000313" key="2">
    <source>
        <dbReference type="EMBL" id="RKP28679.1"/>
    </source>
</evidence>
<keyword evidence="1" id="KW-0472">Membrane</keyword>
<proteinExistence type="predicted"/>
<keyword evidence="1" id="KW-1133">Transmembrane helix</keyword>
<feature type="non-terminal residue" evidence="2">
    <location>
        <position position="212"/>
    </location>
</feature>
<dbReference type="OrthoDB" id="258495at2759"/>
<dbReference type="Gene3D" id="2.60.120.920">
    <property type="match status" value="1"/>
</dbReference>
<accession>A0A4V1J2I5</accession>